<feature type="transmembrane region" description="Helical" evidence="1">
    <location>
        <begin position="44"/>
        <end position="63"/>
    </location>
</feature>
<evidence type="ECO:0000313" key="12">
    <source>
        <dbReference type="Proteomes" id="UP000436825"/>
    </source>
</evidence>
<protein>
    <recommendedName>
        <fullName evidence="16">Transmembrane protein</fullName>
    </recommendedName>
</protein>
<evidence type="ECO:0008006" key="16">
    <source>
        <dbReference type="Google" id="ProtNLM"/>
    </source>
</evidence>
<evidence type="ECO:0000313" key="4">
    <source>
        <dbReference type="EMBL" id="KAB4457256.1"/>
    </source>
</evidence>
<keyword evidence="1" id="KW-0812">Transmembrane</keyword>
<dbReference type="Proteomes" id="UP000440614">
    <property type="component" value="Unassembled WGS sequence"/>
</dbReference>
<name>A0A0P0FA79_BACT4</name>
<dbReference type="EMBL" id="QROV01000007">
    <property type="protein sequence ID" value="RHL61125.1"/>
    <property type="molecule type" value="Genomic_DNA"/>
</dbReference>
<evidence type="ECO:0000313" key="11">
    <source>
        <dbReference type="Proteomes" id="UP000284785"/>
    </source>
</evidence>
<dbReference type="EMBL" id="WCRS01000002">
    <property type="protein sequence ID" value="KAB4477946.1"/>
    <property type="molecule type" value="Genomic_DNA"/>
</dbReference>
<reference evidence="10 11" key="2">
    <citation type="submission" date="2018-08" db="EMBL/GenBank/DDBJ databases">
        <title>A genome reference for cultivated species of the human gut microbiota.</title>
        <authorList>
            <person name="Zou Y."/>
            <person name="Xue W."/>
            <person name="Luo G."/>
        </authorList>
    </citation>
    <scope>NUCLEOTIDE SEQUENCE [LARGE SCALE GENOMIC DNA]</scope>
    <source>
        <strain evidence="8 10">AF37-12</strain>
        <strain evidence="7 11">AM30-26</strain>
    </source>
</reference>
<evidence type="ECO:0000313" key="6">
    <source>
        <dbReference type="EMBL" id="KAB4483732.1"/>
    </source>
</evidence>
<dbReference type="PATRIC" id="fig|818.23.peg.2419"/>
<evidence type="ECO:0000313" key="9">
    <source>
        <dbReference type="Proteomes" id="UP000095576"/>
    </source>
</evidence>
<dbReference type="Proteomes" id="UP000095576">
    <property type="component" value="Unassembled WGS sequence"/>
</dbReference>
<keyword evidence="1" id="KW-0472">Membrane</keyword>
<evidence type="ECO:0000313" key="7">
    <source>
        <dbReference type="EMBL" id="RHD90280.1"/>
    </source>
</evidence>
<accession>C6IGJ7</accession>
<reference evidence="2 9" key="1">
    <citation type="submission" date="2015-09" db="EMBL/GenBank/DDBJ databases">
        <authorList>
            <consortium name="Pathogen Informatics"/>
        </authorList>
    </citation>
    <scope>NUCLEOTIDE SEQUENCE [LARGE SCALE GENOMIC DNA]</scope>
    <source>
        <strain evidence="2 9">2789STDY5834899</strain>
    </source>
</reference>
<evidence type="ECO:0000256" key="1">
    <source>
        <dbReference type="SAM" id="Phobius"/>
    </source>
</evidence>
<evidence type="ECO:0000313" key="14">
    <source>
        <dbReference type="Proteomes" id="UP000440614"/>
    </source>
</evidence>
<dbReference type="AlphaFoldDB" id="A0A0P0FA79"/>
<dbReference type="Proteomes" id="UP000284785">
    <property type="component" value="Unassembled WGS sequence"/>
</dbReference>
<dbReference type="EMBL" id="WCRY01000006">
    <property type="protein sequence ID" value="KAB4483732.1"/>
    <property type="molecule type" value="Genomic_DNA"/>
</dbReference>
<reference evidence="12 13" key="3">
    <citation type="journal article" date="2019" name="Nat. Med.">
        <title>A library of human gut bacterial isolates paired with longitudinal multiomics data enables mechanistic microbiome research.</title>
        <authorList>
            <person name="Poyet M."/>
            <person name="Groussin M."/>
            <person name="Gibbons S.M."/>
            <person name="Avila-Pacheco J."/>
            <person name="Jiang X."/>
            <person name="Kearney S.M."/>
            <person name="Perrotta A.R."/>
            <person name="Berdy B."/>
            <person name="Zhao S."/>
            <person name="Lieberman T.D."/>
            <person name="Swanson P.K."/>
            <person name="Smith M."/>
            <person name="Roesemann S."/>
            <person name="Alexander J.E."/>
            <person name="Rich S.A."/>
            <person name="Livny J."/>
            <person name="Vlamakis H."/>
            <person name="Clish C."/>
            <person name="Bullock K."/>
            <person name="Deik A."/>
            <person name="Scott J."/>
            <person name="Pierce K.A."/>
            <person name="Xavier R.J."/>
            <person name="Alm E.J."/>
        </authorList>
    </citation>
    <scope>NUCLEOTIDE SEQUENCE [LARGE SCALE GENOMIC DNA]</scope>
    <source>
        <strain evidence="5 15">BIOML-A156</strain>
        <strain evidence="4 12">BIOML-A160</strain>
        <strain evidence="6 13">BIOML-A162</strain>
        <strain evidence="3 14">BIOML-A188</strain>
    </source>
</reference>
<evidence type="ECO:0000313" key="3">
    <source>
        <dbReference type="EMBL" id="KAB4311671.1"/>
    </source>
</evidence>
<evidence type="ECO:0000313" key="15">
    <source>
        <dbReference type="Proteomes" id="UP000488521"/>
    </source>
</evidence>
<organism evidence="6 13">
    <name type="scientific">Bacteroides thetaiotaomicron</name>
    <dbReference type="NCBI Taxonomy" id="818"/>
    <lineage>
        <taxon>Bacteria</taxon>
        <taxon>Pseudomonadati</taxon>
        <taxon>Bacteroidota</taxon>
        <taxon>Bacteroidia</taxon>
        <taxon>Bacteroidales</taxon>
        <taxon>Bacteroidaceae</taxon>
        <taxon>Bacteroides</taxon>
    </lineage>
</organism>
<dbReference type="KEGG" id="btho:Btheta7330_02345"/>
<gene>
    <name evidence="8" type="ORF">DW011_07780</name>
    <name evidence="7" type="ORF">DW780_04680</name>
    <name evidence="2" type="ORF">ERS852511_00242</name>
    <name evidence="5" type="ORF">GAN59_03235</name>
    <name evidence="4" type="ORF">GAN75_07635</name>
    <name evidence="6" type="ORF">GAN91_07975</name>
    <name evidence="3" type="ORF">GAO51_14130</name>
</gene>
<evidence type="ECO:0000313" key="10">
    <source>
        <dbReference type="Proteomes" id="UP000283616"/>
    </source>
</evidence>
<dbReference type="EMBL" id="WCSY01000012">
    <property type="protein sequence ID" value="KAB4311671.1"/>
    <property type="molecule type" value="Genomic_DNA"/>
</dbReference>
<accession>A0A0P0FA79</accession>
<dbReference type="EMBL" id="CZAP01000001">
    <property type="protein sequence ID" value="CUO83022.1"/>
    <property type="molecule type" value="Genomic_DNA"/>
</dbReference>
<evidence type="ECO:0000313" key="8">
    <source>
        <dbReference type="EMBL" id="RHL61125.1"/>
    </source>
</evidence>
<evidence type="ECO:0000313" key="2">
    <source>
        <dbReference type="EMBL" id="CUO83022.1"/>
    </source>
</evidence>
<dbReference type="Proteomes" id="UP000283616">
    <property type="component" value="Unassembled WGS sequence"/>
</dbReference>
<dbReference type="EMBL" id="WCRW01000004">
    <property type="protein sequence ID" value="KAB4457256.1"/>
    <property type="molecule type" value="Genomic_DNA"/>
</dbReference>
<evidence type="ECO:0000313" key="5">
    <source>
        <dbReference type="EMBL" id="KAB4477946.1"/>
    </source>
</evidence>
<keyword evidence="1" id="KW-1133">Transmembrane helix</keyword>
<dbReference type="Proteomes" id="UP000436825">
    <property type="component" value="Unassembled WGS sequence"/>
</dbReference>
<dbReference type="Proteomes" id="UP000436858">
    <property type="component" value="Unassembled WGS sequence"/>
</dbReference>
<sequence>MRKFPISARHVACMYIGSADSSKFPLLILTPNCLLTYFVTHRQYFHLIVNKMYVFLGIIYAIYELFNLTN</sequence>
<dbReference type="Proteomes" id="UP000488521">
    <property type="component" value="Unassembled WGS sequence"/>
</dbReference>
<proteinExistence type="predicted"/>
<evidence type="ECO:0000313" key="13">
    <source>
        <dbReference type="Proteomes" id="UP000436858"/>
    </source>
</evidence>
<dbReference type="EMBL" id="QSJP01000003">
    <property type="protein sequence ID" value="RHD90280.1"/>
    <property type="molecule type" value="Genomic_DNA"/>
</dbReference>